<dbReference type="Gene3D" id="2.100.10.30">
    <property type="entry name" value="Jacalin-like lectin domain"/>
    <property type="match status" value="1"/>
</dbReference>
<feature type="region of interest" description="Disordered" evidence="2">
    <location>
        <begin position="1"/>
        <end position="112"/>
    </location>
</feature>
<protein>
    <recommendedName>
        <fullName evidence="3">Grh/CP2 DB domain-containing protein</fullName>
    </recommendedName>
</protein>
<dbReference type="Pfam" id="PF25416">
    <property type="entry name" value="GRHL1_C"/>
    <property type="match status" value="1"/>
</dbReference>
<dbReference type="Pfam" id="PF12044">
    <property type="entry name" value="Metallopep"/>
    <property type="match status" value="1"/>
</dbReference>
<dbReference type="InterPro" id="IPR021917">
    <property type="entry name" value="Unchr_Zn-peptidase-like"/>
</dbReference>
<dbReference type="PANTHER" id="PTHR21054">
    <property type="entry name" value="ZINC METALLOPROTEINASE-RELATED"/>
    <property type="match status" value="1"/>
</dbReference>
<proteinExistence type="predicted"/>
<dbReference type="InterPro" id="IPR057520">
    <property type="entry name" value="GRHL1/CP2_C"/>
</dbReference>
<dbReference type="InterPro" id="IPR001229">
    <property type="entry name" value="Jacalin-like_lectin_dom"/>
</dbReference>
<comment type="caution">
    <text evidence="4">The sequence shown here is derived from an EMBL/GenBank/DDBJ whole genome shotgun (WGS) entry which is preliminary data.</text>
</comment>
<evidence type="ECO:0000313" key="5">
    <source>
        <dbReference type="Proteomes" id="UP000190744"/>
    </source>
</evidence>
<accession>A0A1S9RCX2</accession>
<evidence type="ECO:0000259" key="3">
    <source>
        <dbReference type="PROSITE" id="PS51968"/>
    </source>
</evidence>
<feature type="compositionally biased region" description="Low complexity" evidence="2">
    <location>
        <begin position="91"/>
        <end position="111"/>
    </location>
</feature>
<dbReference type="InterPro" id="IPR007604">
    <property type="entry name" value="CP2"/>
</dbReference>
<keyword evidence="1" id="KW-0175">Coiled coil</keyword>
<dbReference type="PANTHER" id="PTHR21054:SF2">
    <property type="entry name" value="MIP04191P"/>
    <property type="match status" value="1"/>
</dbReference>
<feature type="domain" description="Grh/CP2 DB" evidence="3">
    <location>
        <begin position="999"/>
        <end position="1252"/>
    </location>
</feature>
<feature type="compositionally biased region" description="Basic residues" evidence="2">
    <location>
        <begin position="1"/>
        <end position="13"/>
    </location>
</feature>
<feature type="compositionally biased region" description="Polar residues" evidence="2">
    <location>
        <begin position="49"/>
        <end position="76"/>
    </location>
</feature>
<sequence>MSFLKQLRRRSKASFHSTAELKTPSHQVEVVSGKSSSTIDTSSHASITPPSSIKPTVSSPNLPSLIESNDGSSISTPLAPPPQRPGPFVTNSQRNSVVGSSSSSINGVYRSPNPSSPYAPRIVSIADNSWVHQKVLLIYGQIGDPRHHLLDGNITVYHHQDNFPSIGWPVTASHFKALVHLVPGPNRLRFDFASPKLSSGSTQPVIHSTWICINYLPLVNSPPLHLVVLLGKDSEGTYDAVPERVEREGNGLETALRKYRTAAYLWQAFTGEQMFRNNLGRRCFRFEEEWQSGTLSRRDSAIRQMRNEAKIHIIRTEKTVAELRDLNVAQQYDAAKKKDELFNIAKDAVRKHFNPQPGQKQYVSVLLLDSHWDTQAQTITGHAALGSGDDDIKMAIFGSHCLQSYPSCLEEVVDAFSDCTRTDTNYVANDCGEAGSNWESANLGIGAHLHEVGHLFGCPHQESGVMLRDYVRLNRSFLIKEPFCTRTKTQGMKVCLPNDECGWHRLDALRFRFHPCFRLPSDASVSNDESVQVWPVENGKIVFTASSGIAFVELYAEDDNVCHHFIEYINSESSGNGLPKQVAITETELRQQVFGSEKEKKKKIRMVVFSGNLGSYTVEDVNALKSKNSLVKLPKNQSGYKSGQLGRSSMEGSEPEQLLLECAFIKTKLLTSIKVYHGSAVDGIEFCYEDMTSQLFGKRGGKPGGDEFVLDTRRGEILLGFYVRAGLWIDGIEILTSLGRKSGIYGNANGGSGNNTQKPDDEFISRFQSTFADIVPRRASHSNASHNTFPAGTGDPLVSDRYAAQSYASPGLEADLVNHEFRAMEHHEMKMDEHDLKFPNERTPRNLHDLNFTPTWIDPQSMTMMSLAGQHPGFYTPNSGGMGAIFHNQAGDLHTPTAGLNMITPLSLSNPVPIGQHNAQPPINHFNPQYLAQHMPDMDSYVQQQTYAPSAFMHRDSFEAMDESVDTPSIHSLPIDQASNISVSTEYSSALHVSYAEGESFRYNVSLRAPTAMVKHPREVPISYLNKGQAYNLSVLDSNPPMVGSEPLRYRTFVRVSFEEEEQRSKPAACWQLWKEGRGMSESHQRGGKLLAVEYVDPHQGGDDHKHRQIQVEQMSFDGFCVTWTANPTTGTPDCSIPVRFNFLSTDFSHSKGVKGIPVRLCAKTELLTPTDESDSSREPEVCYCKVKLFRDHGAERKLSNDVAHVKKTIEKLKQQIAQAEMGGGFGKRKRGSNATANLKTADRSKIPKHKRTWSMSSQDGQPEKLSLEDDLQAKLVMMQEMFSSTRTMSVLALRGDEEDDPDLFPVRLPTDGETIKVKPLSRQNTGASHSMESLILSPTDSNVSVNSPRVNESKLAALKDAKNPTTIPRIAAGDSISTGFIEAVDIDPTYRPPAERPPKPIACFYVRFAGTDQQPDYYRAIYLTERTVRDLMKKISEKNHLDPSRVVRILHVNQNGLRIMVDDDVVRELPEGQDMIVDIYESPATTNGGDDWAPGTPVEIKLTY</sequence>
<reference evidence="5" key="1">
    <citation type="submission" date="2015-09" db="EMBL/GenBank/DDBJ databases">
        <authorList>
            <person name="Fill T.P."/>
            <person name="Baretta J.F."/>
            <person name="de Almeida L.G."/>
            <person name="Rocha M."/>
            <person name="de Souza D.H."/>
            <person name="Malavazi I."/>
            <person name="Cerdeira L.T."/>
            <person name="Hong H."/>
            <person name="Samborskyy M."/>
            <person name="de Vasconcelos A.T."/>
            <person name="Leadlay P."/>
            <person name="Rodrigues-Filho E."/>
        </authorList>
    </citation>
    <scope>NUCLEOTIDE SEQUENCE [LARGE SCALE GENOMIC DNA]</scope>
    <source>
        <strain evidence="5">LaBioMMi 136</strain>
    </source>
</reference>
<feature type="compositionally biased region" description="Low complexity" evidence="2">
    <location>
        <begin position="32"/>
        <end position="48"/>
    </location>
</feature>
<dbReference type="InterPro" id="IPR053002">
    <property type="entry name" value="Metalloproteinase_M10B"/>
</dbReference>
<feature type="region of interest" description="Disordered" evidence="2">
    <location>
        <begin position="1224"/>
        <end position="1265"/>
    </location>
</feature>
<evidence type="ECO:0000256" key="1">
    <source>
        <dbReference type="SAM" id="Coils"/>
    </source>
</evidence>
<evidence type="ECO:0000313" key="4">
    <source>
        <dbReference type="EMBL" id="OOQ83389.1"/>
    </source>
</evidence>
<dbReference type="EMBL" id="LJBN01000197">
    <property type="protein sequence ID" value="OOQ83389.1"/>
    <property type="molecule type" value="Genomic_DNA"/>
</dbReference>
<gene>
    <name evidence="4" type="ORF">PEBR_34739</name>
</gene>
<dbReference type="GO" id="GO:0005737">
    <property type="term" value="C:cytoplasm"/>
    <property type="evidence" value="ECO:0007669"/>
    <property type="project" value="TreeGrafter"/>
</dbReference>
<dbReference type="Pfam" id="PF04516">
    <property type="entry name" value="CP2"/>
    <property type="match status" value="1"/>
</dbReference>
<dbReference type="PROSITE" id="PS51968">
    <property type="entry name" value="GRH_CP2_DB"/>
    <property type="match status" value="1"/>
</dbReference>
<dbReference type="Proteomes" id="UP000190744">
    <property type="component" value="Unassembled WGS sequence"/>
</dbReference>
<evidence type="ECO:0000256" key="2">
    <source>
        <dbReference type="SAM" id="MobiDB-lite"/>
    </source>
</evidence>
<dbReference type="Pfam" id="PF01419">
    <property type="entry name" value="Jacalin"/>
    <property type="match status" value="1"/>
</dbReference>
<dbReference type="SUPFAM" id="SSF51101">
    <property type="entry name" value="Mannose-binding lectins"/>
    <property type="match status" value="1"/>
</dbReference>
<organism evidence="4 5">
    <name type="scientific">Penicillium brasilianum</name>
    <dbReference type="NCBI Taxonomy" id="104259"/>
    <lineage>
        <taxon>Eukaryota</taxon>
        <taxon>Fungi</taxon>
        <taxon>Dikarya</taxon>
        <taxon>Ascomycota</taxon>
        <taxon>Pezizomycotina</taxon>
        <taxon>Eurotiomycetes</taxon>
        <taxon>Eurotiomycetidae</taxon>
        <taxon>Eurotiales</taxon>
        <taxon>Aspergillaceae</taxon>
        <taxon>Penicillium</taxon>
    </lineage>
</organism>
<name>A0A1S9RCX2_PENBI</name>
<dbReference type="InterPro" id="IPR036404">
    <property type="entry name" value="Jacalin-like_lectin_dom_sf"/>
</dbReference>
<feature type="coiled-coil region" evidence="1">
    <location>
        <begin position="1196"/>
        <end position="1223"/>
    </location>
</feature>